<protein>
    <submittedName>
        <fullName evidence="8">Major facilitator superfamily domain-containing protein 10-like</fullName>
    </submittedName>
</protein>
<gene>
    <name evidence="8" type="primary">Mfsd10</name>
</gene>
<dbReference type="SUPFAM" id="SSF103473">
    <property type="entry name" value="MFS general substrate transporter"/>
    <property type="match status" value="1"/>
</dbReference>
<feature type="transmembrane region" description="Helical" evidence="6">
    <location>
        <begin position="270"/>
        <end position="290"/>
    </location>
</feature>
<feature type="transmembrane region" description="Helical" evidence="6">
    <location>
        <begin position="164"/>
        <end position="183"/>
    </location>
</feature>
<keyword evidence="5 6" id="KW-0472">Membrane</keyword>
<feature type="transmembrane region" description="Helical" evidence="6">
    <location>
        <begin position="129"/>
        <end position="152"/>
    </location>
</feature>
<dbReference type="PANTHER" id="PTHR23504">
    <property type="entry name" value="MAJOR FACILITATOR SUPERFAMILY DOMAIN-CONTAINING PROTEIN 10"/>
    <property type="match status" value="1"/>
</dbReference>
<dbReference type="AlphaFoldDB" id="A0A6F9DKS0"/>
<dbReference type="GO" id="GO:0022857">
    <property type="term" value="F:transmembrane transporter activity"/>
    <property type="evidence" value="ECO:0007669"/>
    <property type="project" value="InterPro"/>
</dbReference>
<evidence type="ECO:0000256" key="4">
    <source>
        <dbReference type="ARBA" id="ARBA00022989"/>
    </source>
</evidence>
<evidence type="ECO:0000259" key="7">
    <source>
        <dbReference type="PROSITE" id="PS50850"/>
    </source>
</evidence>
<sequence>MMKNIDSKRVLSTVFVSLLIDLLGFTVILPLFPSLLDFYKRNDQGGLYTQMETMLTAFRKFIGVPEHEDVNSVLFGGMVGSLFSLLQFFNSPIFGAASDTYGRRSMILLSLCGSTVAYMIWAISDSFLLFIIARVVAGLSEANVSISTAVIADLPTAKDRSRGMALIGVAFSIGFVFGPLIGASFARSVENTSEFYMTPALFSIVITIFDIVFVACCLPETLPASKRASSIAASIQEFCFLLNPASLFQFKAIQSVQNTKKEKSLKQLGAIYFLYLFLFSGLEFTLTFLAHRRFSFTRMDQGKMFALLGFIMALVQGGYIRRKMEGKEKQLAIRGMTCLIPGFAIVGLSTSSWMLYVGLTLFAFAAASVVPCLSSLTASHGLESEKGRVMGILRSLGALARATGPICASASYWLIGSRVTYVVGGILLVLPLLLLHRLQVHKSVTTQKAD</sequence>
<dbReference type="InterPro" id="IPR011701">
    <property type="entry name" value="MFS"/>
</dbReference>
<dbReference type="PANTHER" id="PTHR23504:SF31">
    <property type="entry name" value="MAJOR FACILITATOR SUPERFAMILY DOMAIN-CONTAINING PROTEIN 10"/>
    <property type="match status" value="1"/>
</dbReference>
<feature type="transmembrane region" description="Helical" evidence="6">
    <location>
        <begin position="421"/>
        <end position="438"/>
    </location>
</feature>
<dbReference type="FunFam" id="1.20.1250.20:FF:000223">
    <property type="entry name" value="Major facilitator superfamily domain-containing protein"/>
    <property type="match status" value="1"/>
</dbReference>
<dbReference type="PROSITE" id="PS50850">
    <property type="entry name" value="MFS"/>
    <property type="match status" value="1"/>
</dbReference>
<feature type="domain" description="Major facilitator superfamily (MFS) profile" evidence="7">
    <location>
        <begin position="10"/>
        <end position="443"/>
    </location>
</feature>
<evidence type="ECO:0000256" key="6">
    <source>
        <dbReference type="SAM" id="Phobius"/>
    </source>
</evidence>
<keyword evidence="3 6" id="KW-0812">Transmembrane</keyword>
<reference evidence="8" key="1">
    <citation type="submission" date="2020-04" db="EMBL/GenBank/DDBJ databases">
        <authorList>
            <person name="Neveu A P."/>
        </authorList>
    </citation>
    <scope>NUCLEOTIDE SEQUENCE</scope>
    <source>
        <tissue evidence="8">Whole embryo</tissue>
    </source>
</reference>
<dbReference type="GO" id="GO:0031526">
    <property type="term" value="C:brush border membrane"/>
    <property type="evidence" value="ECO:0007669"/>
    <property type="project" value="TreeGrafter"/>
</dbReference>
<evidence type="ECO:0000256" key="2">
    <source>
        <dbReference type="ARBA" id="ARBA00022448"/>
    </source>
</evidence>
<feature type="transmembrane region" description="Helical" evidence="6">
    <location>
        <begin position="195"/>
        <end position="218"/>
    </location>
</feature>
<dbReference type="InterPro" id="IPR020846">
    <property type="entry name" value="MFS_dom"/>
</dbReference>
<evidence type="ECO:0000256" key="3">
    <source>
        <dbReference type="ARBA" id="ARBA00022692"/>
    </source>
</evidence>
<dbReference type="InterPro" id="IPR036259">
    <property type="entry name" value="MFS_trans_sf"/>
</dbReference>
<dbReference type="Gene3D" id="1.20.1250.20">
    <property type="entry name" value="MFS general substrate transporter like domains"/>
    <property type="match status" value="1"/>
</dbReference>
<dbReference type="Pfam" id="PF07690">
    <property type="entry name" value="MFS_1"/>
    <property type="match status" value="1"/>
</dbReference>
<feature type="transmembrane region" description="Helical" evidence="6">
    <location>
        <begin position="302"/>
        <end position="319"/>
    </location>
</feature>
<name>A0A6F9DKS0_9ASCI</name>
<keyword evidence="4 6" id="KW-1133">Transmembrane helix</keyword>
<accession>A0A6F9DKS0</accession>
<comment type="subcellular location">
    <subcellularLocation>
        <location evidence="1">Membrane</location>
        <topology evidence="1">Multi-pass membrane protein</topology>
    </subcellularLocation>
</comment>
<evidence type="ECO:0000256" key="5">
    <source>
        <dbReference type="ARBA" id="ARBA00023136"/>
    </source>
</evidence>
<dbReference type="EMBL" id="LR787929">
    <property type="protein sequence ID" value="CAB3263791.1"/>
    <property type="molecule type" value="mRNA"/>
</dbReference>
<feature type="transmembrane region" description="Helical" evidence="6">
    <location>
        <begin position="106"/>
        <end position="123"/>
    </location>
</feature>
<proteinExistence type="evidence at transcript level"/>
<feature type="transmembrane region" description="Helical" evidence="6">
    <location>
        <begin position="73"/>
        <end position="94"/>
    </location>
</feature>
<keyword evidence="2" id="KW-0813">Transport</keyword>
<organism evidence="8">
    <name type="scientific">Phallusia mammillata</name>
    <dbReference type="NCBI Taxonomy" id="59560"/>
    <lineage>
        <taxon>Eukaryota</taxon>
        <taxon>Metazoa</taxon>
        <taxon>Chordata</taxon>
        <taxon>Tunicata</taxon>
        <taxon>Ascidiacea</taxon>
        <taxon>Phlebobranchia</taxon>
        <taxon>Ascidiidae</taxon>
        <taxon>Phallusia</taxon>
    </lineage>
</organism>
<evidence type="ECO:0000313" key="8">
    <source>
        <dbReference type="EMBL" id="CAB3263791.1"/>
    </source>
</evidence>
<evidence type="ECO:0000256" key="1">
    <source>
        <dbReference type="ARBA" id="ARBA00004141"/>
    </source>
</evidence>
<feature type="transmembrane region" description="Helical" evidence="6">
    <location>
        <begin position="12"/>
        <end position="32"/>
    </location>
</feature>